<accession>A0A164KZW3</accession>
<dbReference type="SMART" id="SM00829">
    <property type="entry name" value="PKS_ER"/>
    <property type="match status" value="1"/>
</dbReference>
<reference evidence="2 3" key="1">
    <citation type="submission" date="2016-04" db="EMBL/GenBank/DDBJ databases">
        <authorList>
            <person name="Evans L.H."/>
            <person name="Alamgir A."/>
            <person name="Owens N."/>
            <person name="Weber N.D."/>
            <person name="Virtaneva K."/>
            <person name="Barbian K."/>
            <person name="Babar A."/>
            <person name="Rosenke K."/>
        </authorList>
    </citation>
    <scope>NUCLEOTIDE SEQUENCE [LARGE SCALE GENOMIC DNA]</scope>
    <source>
        <strain evidence="2 3">IFM 0406</strain>
    </source>
</reference>
<gene>
    <name evidence="2" type="ORF">AWN90_37150</name>
</gene>
<dbReference type="Gene3D" id="3.90.180.10">
    <property type="entry name" value="Medium-chain alcohol dehydrogenases, catalytic domain"/>
    <property type="match status" value="1"/>
</dbReference>
<comment type="caution">
    <text evidence="2">The sequence shown here is derived from an EMBL/GenBank/DDBJ whole genome shotgun (WGS) entry which is preliminary data.</text>
</comment>
<dbReference type="PANTHER" id="PTHR43482">
    <property type="entry name" value="PROTEIN AST1-RELATED"/>
    <property type="match status" value="1"/>
</dbReference>
<dbReference type="InterPro" id="IPR013154">
    <property type="entry name" value="ADH-like_N"/>
</dbReference>
<evidence type="ECO:0000313" key="3">
    <source>
        <dbReference type="Proteomes" id="UP000076512"/>
    </source>
</evidence>
<dbReference type="GO" id="GO:0016491">
    <property type="term" value="F:oxidoreductase activity"/>
    <property type="evidence" value="ECO:0007669"/>
    <property type="project" value="InterPro"/>
</dbReference>
<protein>
    <submittedName>
        <fullName evidence="2">NADPH:quinone reductase</fullName>
    </submittedName>
</protein>
<dbReference type="Pfam" id="PF13602">
    <property type="entry name" value="ADH_zinc_N_2"/>
    <property type="match status" value="1"/>
</dbReference>
<evidence type="ECO:0000313" key="2">
    <source>
        <dbReference type="EMBL" id="KZM71889.1"/>
    </source>
</evidence>
<dbReference type="SUPFAM" id="SSF51735">
    <property type="entry name" value="NAD(P)-binding Rossmann-fold domains"/>
    <property type="match status" value="1"/>
</dbReference>
<dbReference type="OrthoDB" id="9801186at2"/>
<sequence>MAQAVEFDRYGDVDVLNVVEVPEPAPGPGQVAVRVVAAGINPGETKIREGLLHDRWPATFPSGQGSDFAGRVTALGDGVGGVAVGDEVLGFTEQRASHATHVVVPAEQVTAKPAALSWDVAGSVYVAGTTAFAAARSVSPAAGDTVVVSGAAGGVGSLVVQLLRAKDVTVIGIAGPGNHAWLRSKGVIPVEYGDGLADRLRAAAPDGIDAFIDTYGDGYVALAIELGVQPERIDTIIDFAAVEKYGVKSEGNAFANTIDVVAELAGLAATGALEIPIAATYPLDRVRDAYRELERGHTHGKIVLHP</sequence>
<dbReference type="EMBL" id="LWGR01000010">
    <property type="protein sequence ID" value="KZM71889.1"/>
    <property type="molecule type" value="Genomic_DNA"/>
</dbReference>
<name>A0A164KZW3_9NOCA</name>
<dbReference type="STRING" id="455432.AWN90_37150"/>
<dbReference type="Proteomes" id="UP000076512">
    <property type="component" value="Unassembled WGS sequence"/>
</dbReference>
<dbReference type="RefSeq" id="WP_067592857.1">
    <property type="nucleotide sequence ID" value="NZ_JABMCZ010000001.1"/>
</dbReference>
<dbReference type="InterPro" id="IPR011032">
    <property type="entry name" value="GroES-like_sf"/>
</dbReference>
<dbReference type="PANTHER" id="PTHR43482:SF1">
    <property type="entry name" value="PROTEIN AST1-RELATED"/>
    <property type="match status" value="1"/>
</dbReference>
<dbReference type="InterPro" id="IPR020843">
    <property type="entry name" value="ER"/>
</dbReference>
<dbReference type="Pfam" id="PF08240">
    <property type="entry name" value="ADH_N"/>
    <property type="match status" value="1"/>
</dbReference>
<keyword evidence="3" id="KW-1185">Reference proteome</keyword>
<dbReference type="CDD" id="cd05289">
    <property type="entry name" value="MDR_like_2"/>
    <property type="match status" value="1"/>
</dbReference>
<feature type="domain" description="Enoyl reductase (ER)" evidence="1">
    <location>
        <begin position="11"/>
        <end position="304"/>
    </location>
</feature>
<proteinExistence type="predicted"/>
<dbReference type="SUPFAM" id="SSF50129">
    <property type="entry name" value="GroES-like"/>
    <property type="match status" value="1"/>
</dbReference>
<dbReference type="Gene3D" id="3.40.50.720">
    <property type="entry name" value="NAD(P)-binding Rossmann-like Domain"/>
    <property type="match status" value="1"/>
</dbReference>
<dbReference type="InterPro" id="IPR052585">
    <property type="entry name" value="Lipid_raft_assoc_Zn_ADH"/>
</dbReference>
<organism evidence="2 3">
    <name type="scientific">Nocardia terpenica</name>
    <dbReference type="NCBI Taxonomy" id="455432"/>
    <lineage>
        <taxon>Bacteria</taxon>
        <taxon>Bacillati</taxon>
        <taxon>Actinomycetota</taxon>
        <taxon>Actinomycetes</taxon>
        <taxon>Mycobacteriales</taxon>
        <taxon>Nocardiaceae</taxon>
        <taxon>Nocardia</taxon>
    </lineage>
</organism>
<evidence type="ECO:0000259" key="1">
    <source>
        <dbReference type="SMART" id="SM00829"/>
    </source>
</evidence>
<dbReference type="InterPro" id="IPR036291">
    <property type="entry name" value="NAD(P)-bd_dom_sf"/>
</dbReference>
<dbReference type="AlphaFoldDB" id="A0A164KZW3"/>